<organism evidence="2 3">
    <name type="scientific">Neotamlana sargassicola</name>
    <dbReference type="NCBI Taxonomy" id="2883125"/>
    <lineage>
        <taxon>Bacteria</taxon>
        <taxon>Pseudomonadati</taxon>
        <taxon>Bacteroidota</taxon>
        <taxon>Flavobacteriia</taxon>
        <taxon>Flavobacteriales</taxon>
        <taxon>Flavobacteriaceae</taxon>
        <taxon>Neotamlana</taxon>
    </lineage>
</organism>
<accession>A0A9X1I6U9</accession>
<dbReference type="Proteomes" id="UP001139286">
    <property type="component" value="Unassembled WGS sequence"/>
</dbReference>
<evidence type="ECO:0000313" key="2">
    <source>
        <dbReference type="EMBL" id="MCB4808362.1"/>
    </source>
</evidence>
<name>A0A9X1I6U9_9FLAO</name>
<keyword evidence="1" id="KW-0812">Transmembrane</keyword>
<dbReference type="AlphaFoldDB" id="A0A9X1I6U9"/>
<comment type="caution">
    <text evidence="2">The sequence shown here is derived from an EMBL/GenBank/DDBJ whole genome shotgun (WGS) entry which is preliminary data.</text>
</comment>
<sequence length="514" mass="58878">MQLNFKKASLFLAGFIGLITIITIILNFIISNKIKTTISELPSHIEVTYEDVNTNIWFGSFSIKHPIIVVKGQNTNENLLETEAKQFKLEGFSLWKCFWDKKIDIESIGINNSVSKILYNSVLKENDYKNESSKYLKNNFLINHIYLNDANVLVKNVENDSIIFSVSSLNSTVKGFEIDDSNVNYQNFVLQGSDMFFAVNEFENLNVSEFNISKNQITLKNVGLNTKYSKTQLSSILNKERDHIKANFNEILFSELDLKFTKGFSLSAKTTEINTPKVEVFRNKLLPDDFKTKPLYSKLLRDLNFNLNIDDLKISNGQIIYFEKVNNDNKTPGTIRFDDLNAQIKNLGNVNTLKPVSIKVDALFMQESDCHVNWHFKVADTTDAFVFKADIKNLNASKINQFIEPNLKVKLKGELQQTYFSVYGNNNISNTDLKIKYNNFEVSVLKENGKEKRKLLSGLVNLFVLKNTNDNSDNFRYGKAENIIREKNKSVFSYVWLNAKQGLLSAMTGSEKRD</sequence>
<keyword evidence="1" id="KW-1133">Transmembrane helix</keyword>
<feature type="transmembrane region" description="Helical" evidence="1">
    <location>
        <begin position="9"/>
        <end position="30"/>
    </location>
</feature>
<evidence type="ECO:0000256" key="1">
    <source>
        <dbReference type="SAM" id="Phobius"/>
    </source>
</evidence>
<keyword evidence="1" id="KW-0472">Membrane</keyword>
<dbReference type="EMBL" id="JAJAPX010000003">
    <property type="protein sequence ID" value="MCB4808362.1"/>
    <property type="molecule type" value="Genomic_DNA"/>
</dbReference>
<reference evidence="2" key="1">
    <citation type="submission" date="2021-10" db="EMBL/GenBank/DDBJ databases">
        <title>Tamlana sargassums sp. nov., and Tamlana laminarinivorans sp. nov., two new bacteria isolated from the brown alga.</title>
        <authorList>
            <person name="Li J."/>
        </authorList>
    </citation>
    <scope>NUCLEOTIDE SEQUENCE</scope>
    <source>
        <strain evidence="2">62-3</strain>
    </source>
</reference>
<dbReference type="RefSeq" id="WP_226695777.1">
    <property type="nucleotide sequence ID" value="NZ_JAJAPX010000003.1"/>
</dbReference>
<keyword evidence="3" id="KW-1185">Reference proteome</keyword>
<proteinExistence type="predicted"/>
<evidence type="ECO:0000313" key="3">
    <source>
        <dbReference type="Proteomes" id="UP001139286"/>
    </source>
</evidence>
<gene>
    <name evidence="2" type="ORF">LG651_08865</name>
</gene>
<protein>
    <submittedName>
        <fullName evidence="2">Uncharacterized protein</fullName>
    </submittedName>
</protein>